<dbReference type="OMA" id="KDCISSH"/>
<dbReference type="GO" id="GO:0006688">
    <property type="term" value="P:glycosphingolipid biosynthetic process"/>
    <property type="evidence" value="ECO:0007669"/>
    <property type="project" value="TreeGrafter"/>
</dbReference>
<dbReference type="OrthoDB" id="10016069at2759"/>
<dbReference type="Pfam" id="PF02709">
    <property type="entry name" value="Glyco_transf_7C"/>
    <property type="match status" value="1"/>
</dbReference>
<feature type="region of interest" description="Disordered" evidence="12">
    <location>
        <begin position="97"/>
        <end position="128"/>
    </location>
</feature>
<evidence type="ECO:0000256" key="7">
    <source>
        <dbReference type="ARBA" id="ARBA00022968"/>
    </source>
</evidence>
<gene>
    <name evidence="15" type="ORF">CAPTEDRAFT_158241</name>
</gene>
<dbReference type="CDD" id="cd00899">
    <property type="entry name" value="b4GalT"/>
    <property type="match status" value="1"/>
</dbReference>
<dbReference type="PRINTS" id="PR02050">
    <property type="entry name" value="B14GALTRFASE"/>
</dbReference>
<keyword evidence="5 11" id="KW-0808">Transferase</keyword>
<keyword evidence="10 11" id="KW-0325">Glycoprotein</keyword>
<dbReference type="EMBL" id="AMQN01007051">
    <property type="status" value="NOT_ANNOTATED_CDS"/>
    <property type="molecule type" value="Genomic_DNA"/>
</dbReference>
<dbReference type="InterPro" id="IPR003859">
    <property type="entry name" value="Galactosyl_T"/>
</dbReference>
<dbReference type="EMBL" id="KB299856">
    <property type="protein sequence ID" value="ELU07484.1"/>
    <property type="molecule type" value="Genomic_DNA"/>
</dbReference>
<feature type="domain" description="Galactosyltransferase N-terminal" evidence="14">
    <location>
        <begin position="136"/>
        <end position="271"/>
    </location>
</feature>
<protein>
    <recommendedName>
        <fullName evidence="11">Beta-1,4-galactosyltransferase</fullName>
        <ecNumber evidence="11">2.4.1.-</ecNumber>
    </recommendedName>
</protein>
<keyword evidence="4 11" id="KW-0328">Glycosyltransferase</keyword>
<evidence type="ECO:0000259" key="13">
    <source>
        <dbReference type="Pfam" id="PF02709"/>
    </source>
</evidence>
<dbReference type="EnsemblMetazoa" id="CapteT158241">
    <property type="protein sequence ID" value="CapteP158241"/>
    <property type="gene ID" value="CapteG158241"/>
</dbReference>
<dbReference type="PANTHER" id="PTHR19300:SF57">
    <property type="entry name" value="BETA-1,4-N-ACETYLGALACTOSAMINYLTRANSFERASE"/>
    <property type="match status" value="1"/>
</dbReference>
<dbReference type="STRING" id="283909.R7ULS7"/>
<evidence type="ECO:0000256" key="8">
    <source>
        <dbReference type="ARBA" id="ARBA00022989"/>
    </source>
</evidence>
<reference evidence="17" key="1">
    <citation type="submission" date="2012-12" db="EMBL/GenBank/DDBJ databases">
        <authorList>
            <person name="Hellsten U."/>
            <person name="Grimwood J."/>
            <person name="Chapman J.A."/>
            <person name="Shapiro H."/>
            <person name="Aerts A."/>
            <person name="Otillar R.P."/>
            <person name="Terry A.Y."/>
            <person name="Boore J.L."/>
            <person name="Simakov O."/>
            <person name="Marletaz F."/>
            <person name="Cho S.-J."/>
            <person name="Edsinger-Gonzales E."/>
            <person name="Havlak P."/>
            <person name="Kuo D.-H."/>
            <person name="Larsson T."/>
            <person name="Lv J."/>
            <person name="Arendt D."/>
            <person name="Savage R."/>
            <person name="Osoegawa K."/>
            <person name="de Jong P."/>
            <person name="Lindberg D.R."/>
            <person name="Seaver E.C."/>
            <person name="Weisblat D.A."/>
            <person name="Putnam N.H."/>
            <person name="Grigoriev I.V."/>
            <person name="Rokhsar D.S."/>
        </authorList>
    </citation>
    <scope>NUCLEOTIDE SEQUENCE</scope>
    <source>
        <strain evidence="17">I ESC-2004</strain>
    </source>
</reference>
<dbReference type="InterPro" id="IPR029044">
    <property type="entry name" value="Nucleotide-diphossugar_trans"/>
</dbReference>
<evidence type="ECO:0000256" key="5">
    <source>
        <dbReference type="ARBA" id="ARBA00022679"/>
    </source>
</evidence>
<evidence type="ECO:0000259" key="14">
    <source>
        <dbReference type="Pfam" id="PF13733"/>
    </source>
</evidence>
<comment type="subcellular location">
    <subcellularLocation>
        <location evidence="1">Membrane</location>
        <topology evidence="1">Single-pass type II membrane protein</topology>
    </subcellularLocation>
</comment>
<keyword evidence="6" id="KW-0812">Transmembrane</keyword>
<dbReference type="AlphaFoldDB" id="R7ULS7"/>
<evidence type="ECO:0000256" key="9">
    <source>
        <dbReference type="ARBA" id="ARBA00023136"/>
    </source>
</evidence>
<evidence type="ECO:0000313" key="17">
    <source>
        <dbReference type="Proteomes" id="UP000014760"/>
    </source>
</evidence>
<dbReference type="GO" id="GO:0008378">
    <property type="term" value="F:galactosyltransferase activity"/>
    <property type="evidence" value="ECO:0007669"/>
    <property type="project" value="TreeGrafter"/>
</dbReference>
<dbReference type="EC" id="2.4.1.-" evidence="11"/>
<reference evidence="15 17" key="2">
    <citation type="journal article" date="2013" name="Nature">
        <title>Insights into bilaterian evolution from three spiralian genomes.</title>
        <authorList>
            <person name="Simakov O."/>
            <person name="Marletaz F."/>
            <person name="Cho S.J."/>
            <person name="Edsinger-Gonzales E."/>
            <person name="Havlak P."/>
            <person name="Hellsten U."/>
            <person name="Kuo D.H."/>
            <person name="Larsson T."/>
            <person name="Lv J."/>
            <person name="Arendt D."/>
            <person name="Savage R."/>
            <person name="Osoegawa K."/>
            <person name="de Jong P."/>
            <person name="Grimwood J."/>
            <person name="Chapman J.A."/>
            <person name="Shapiro H."/>
            <person name="Aerts A."/>
            <person name="Otillar R.P."/>
            <person name="Terry A.Y."/>
            <person name="Boore J.L."/>
            <person name="Grigoriev I.V."/>
            <person name="Lindberg D.R."/>
            <person name="Seaver E.C."/>
            <person name="Weisblat D.A."/>
            <person name="Putnam N.H."/>
            <person name="Rokhsar D.S."/>
        </authorList>
    </citation>
    <scope>NUCLEOTIDE SEQUENCE</scope>
    <source>
        <strain evidence="15 17">I ESC-2004</strain>
    </source>
</reference>
<dbReference type="GO" id="GO:0016020">
    <property type="term" value="C:membrane"/>
    <property type="evidence" value="ECO:0007669"/>
    <property type="project" value="UniProtKB-SubCell"/>
</dbReference>
<name>R7ULS7_CAPTE</name>
<evidence type="ECO:0000313" key="16">
    <source>
        <dbReference type="EnsemblMetazoa" id="CapteP158241"/>
    </source>
</evidence>
<evidence type="ECO:0000256" key="10">
    <source>
        <dbReference type="ARBA" id="ARBA00023180"/>
    </source>
</evidence>
<dbReference type="Proteomes" id="UP000014760">
    <property type="component" value="Unassembled WGS sequence"/>
</dbReference>
<keyword evidence="17" id="KW-1185">Reference proteome</keyword>
<comment type="pathway">
    <text evidence="2 11">Protein modification; protein glycosylation.</text>
</comment>
<dbReference type="Pfam" id="PF13733">
    <property type="entry name" value="Glyco_transf_7N"/>
    <property type="match status" value="1"/>
</dbReference>
<reference evidence="16" key="3">
    <citation type="submission" date="2015-06" db="UniProtKB">
        <authorList>
            <consortium name="EnsemblMetazoa"/>
        </authorList>
    </citation>
    <scope>IDENTIFICATION</scope>
</reference>
<dbReference type="InterPro" id="IPR027995">
    <property type="entry name" value="Galactosyl_T_N"/>
</dbReference>
<dbReference type="HOGENOM" id="CLU_044391_2_0_1"/>
<dbReference type="InterPro" id="IPR027791">
    <property type="entry name" value="Galactosyl_T_C"/>
</dbReference>
<evidence type="ECO:0000256" key="3">
    <source>
        <dbReference type="ARBA" id="ARBA00005735"/>
    </source>
</evidence>
<dbReference type="UniPathway" id="UPA00378"/>
<evidence type="ECO:0000256" key="4">
    <source>
        <dbReference type="ARBA" id="ARBA00022676"/>
    </source>
</evidence>
<proteinExistence type="inferred from homology"/>
<keyword evidence="8" id="KW-1133">Transmembrane helix</keyword>
<evidence type="ECO:0000256" key="11">
    <source>
        <dbReference type="RuleBase" id="RU368121"/>
    </source>
</evidence>
<keyword evidence="9" id="KW-0472">Membrane</keyword>
<evidence type="ECO:0000256" key="1">
    <source>
        <dbReference type="ARBA" id="ARBA00004606"/>
    </source>
</evidence>
<feature type="domain" description="Galactosyltransferase C-terminal" evidence="13">
    <location>
        <begin position="275"/>
        <end position="352"/>
    </location>
</feature>
<comment type="similarity">
    <text evidence="3 11">Belongs to the glycosyltransferase 7 family.</text>
</comment>
<evidence type="ECO:0000256" key="6">
    <source>
        <dbReference type="ARBA" id="ARBA00022692"/>
    </source>
</evidence>
<dbReference type="SUPFAM" id="SSF53448">
    <property type="entry name" value="Nucleotide-diphospho-sugar transferases"/>
    <property type="match status" value="1"/>
</dbReference>
<accession>R7ULS7</accession>
<dbReference type="GO" id="GO:0005975">
    <property type="term" value="P:carbohydrate metabolic process"/>
    <property type="evidence" value="ECO:0007669"/>
    <property type="project" value="InterPro"/>
</dbReference>
<sequence>MFKRRDIPPVLLLLLLIVLVMLTLSQILVVHNGRYGRSVHSMRKLQLELRQMDLNLHALMMQNVPSVELNRRMLANQVNSHRMADILAEAAVPNKSAVPARDTQEIRPHHHTRELHSQHKDEMNTTNDNRTKLQYCPAIPPGLKGRLFIDLNDPLNCTEEHILTANPHIQAGGTGRPANCTARHRVAIILPYRDREMHLHILLSHLHPLLHRQQLEYRIIVVEQFGRDTFNKARIMNIAFVEALKLYRFQCVIFHDVDLVPEDDRNMYSCPSLPRHMSVGIDEMDYKLAYQELVGGVLAMRTEHFQILNGYSNLYWGWGAEDDDMAYRIMYVGLQITRPPMAVARYKMVKHTKRKPSDWRKRAKLLYTGTRRFQFDGLNSLQYKLLHVEEQPMYTHILVDIGKPPRGFR</sequence>
<dbReference type="GO" id="GO:0033842">
    <property type="term" value="F:N-acetyl-beta-glucosaminyl-derivative 4-beta-N-acetylgalactosaminyltransferase activity"/>
    <property type="evidence" value="ECO:0007669"/>
    <property type="project" value="TreeGrafter"/>
</dbReference>
<dbReference type="PANTHER" id="PTHR19300">
    <property type="entry name" value="BETA-1,4-GALACTOSYLTRANSFERASE"/>
    <property type="match status" value="1"/>
</dbReference>
<organism evidence="15">
    <name type="scientific">Capitella teleta</name>
    <name type="common">Polychaete worm</name>
    <dbReference type="NCBI Taxonomy" id="283909"/>
    <lineage>
        <taxon>Eukaryota</taxon>
        <taxon>Metazoa</taxon>
        <taxon>Spiralia</taxon>
        <taxon>Lophotrochozoa</taxon>
        <taxon>Annelida</taxon>
        <taxon>Polychaeta</taxon>
        <taxon>Sedentaria</taxon>
        <taxon>Scolecida</taxon>
        <taxon>Capitellidae</taxon>
        <taxon>Capitella</taxon>
    </lineage>
</organism>
<evidence type="ECO:0000313" key="15">
    <source>
        <dbReference type="EMBL" id="ELU07484.1"/>
    </source>
</evidence>
<evidence type="ECO:0000256" key="12">
    <source>
        <dbReference type="SAM" id="MobiDB-lite"/>
    </source>
</evidence>
<dbReference type="Gene3D" id="3.90.550.10">
    <property type="entry name" value="Spore Coat Polysaccharide Biosynthesis Protein SpsA, Chain A"/>
    <property type="match status" value="1"/>
</dbReference>
<feature type="compositionally biased region" description="Basic and acidic residues" evidence="12">
    <location>
        <begin position="114"/>
        <end position="123"/>
    </location>
</feature>
<comment type="function">
    <text evidence="11">Catalyses the transfer of galactose onto proteins or lipids.</text>
</comment>
<evidence type="ECO:0000256" key="2">
    <source>
        <dbReference type="ARBA" id="ARBA00004922"/>
    </source>
</evidence>
<keyword evidence="7 11" id="KW-0735">Signal-anchor</keyword>
<dbReference type="GO" id="GO:0005794">
    <property type="term" value="C:Golgi apparatus"/>
    <property type="evidence" value="ECO:0007669"/>
    <property type="project" value="TreeGrafter"/>
</dbReference>